<dbReference type="SUPFAM" id="SSF57903">
    <property type="entry name" value="FYVE/PHD zinc finger"/>
    <property type="match status" value="1"/>
</dbReference>
<evidence type="ECO:0000256" key="8">
    <source>
        <dbReference type="PROSITE-ProRule" id="PRU00146"/>
    </source>
</evidence>
<feature type="domain" description="PHD-type" evidence="10">
    <location>
        <begin position="232"/>
        <end position="282"/>
    </location>
</feature>
<evidence type="ECO:0000259" key="10">
    <source>
        <dbReference type="PROSITE" id="PS50016"/>
    </source>
</evidence>
<feature type="compositionally biased region" description="Basic and acidic residues" evidence="9">
    <location>
        <begin position="425"/>
        <end position="434"/>
    </location>
</feature>
<comment type="function">
    <text evidence="6">May function as a negative regulator of the EGFR/Ras/MAPK signaling pathway during eye development.</text>
</comment>
<feature type="compositionally biased region" description="Polar residues" evidence="9">
    <location>
        <begin position="1775"/>
        <end position="1787"/>
    </location>
</feature>
<dbReference type="CDD" id="cd15707">
    <property type="entry name" value="ePHD_RNO"/>
    <property type="match status" value="1"/>
</dbReference>
<evidence type="ECO:0000313" key="12">
    <source>
        <dbReference type="EMBL" id="KAK3921120.1"/>
    </source>
</evidence>
<dbReference type="CDD" id="cd15573">
    <property type="entry name" value="PHD_JADE"/>
    <property type="match status" value="1"/>
</dbReference>
<feature type="compositionally biased region" description="Polar residues" evidence="9">
    <location>
        <begin position="2364"/>
        <end position="2387"/>
    </location>
</feature>
<dbReference type="InterPro" id="IPR019542">
    <property type="entry name" value="Enhancer_polycomb-like_N"/>
</dbReference>
<evidence type="ECO:0000256" key="6">
    <source>
        <dbReference type="ARBA" id="ARBA00055261"/>
    </source>
</evidence>
<dbReference type="PROSITE" id="PS50016">
    <property type="entry name" value="ZF_PHD_2"/>
    <property type="match status" value="1"/>
</dbReference>
<feature type="compositionally biased region" description="Basic and acidic residues" evidence="9">
    <location>
        <begin position="833"/>
        <end position="842"/>
    </location>
</feature>
<feature type="compositionally biased region" description="Basic and acidic residues" evidence="9">
    <location>
        <begin position="1375"/>
        <end position="1392"/>
    </location>
</feature>
<evidence type="ECO:0000256" key="2">
    <source>
        <dbReference type="ARBA" id="ARBA00022737"/>
    </source>
</evidence>
<feature type="compositionally biased region" description="Low complexity" evidence="9">
    <location>
        <begin position="2351"/>
        <end position="2363"/>
    </location>
</feature>
<feature type="compositionally biased region" description="Polar residues" evidence="9">
    <location>
        <begin position="2186"/>
        <end position="2224"/>
    </location>
</feature>
<feature type="region of interest" description="Disordered" evidence="9">
    <location>
        <begin position="2775"/>
        <end position="2818"/>
    </location>
</feature>
<feature type="compositionally biased region" description="Basic and acidic residues" evidence="9">
    <location>
        <begin position="1046"/>
        <end position="1083"/>
    </location>
</feature>
<name>A0AAE1HID9_9NEOP</name>
<feature type="compositionally biased region" description="Basic residues" evidence="9">
    <location>
        <begin position="2740"/>
        <end position="2750"/>
    </location>
</feature>
<feature type="compositionally biased region" description="Basic residues" evidence="9">
    <location>
        <begin position="2293"/>
        <end position="2303"/>
    </location>
</feature>
<feature type="compositionally biased region" description="Basic residues" evidence="9">
    <location>
        <begin position="878"/>
        <end position="891"/>
    </location>
</feature>
<feature type="compositionally biased region" description="Low complexity" evidence="9">
    <location>
        <begin position="2838"/>
        <end position="2855"/>
    </location>
</feature>
<feature type="compositionally biased region" description="Polar residues" evidence="9">
    <location>
        <begin position="2875"/>
        <end position="2906"/>
    </location>
</feature>
<feature type="compositionally biased region" description="Polar residues" evidence="9">
    <location>
        <begin position="758"/>
        <end position="767"/>
    </location>
</feature>
<feature type="compositionally biased region" description="Polar residues" evidence="9">
    <location>
        <begin position="2955"/>
        <end position="2965"/>
    </location>
</feature>
<keyword evidence="2" id="KW-0677">Repeat</keyword>
<keyword evidence="4" id="KW-0862">Zinc</keyword>
<feature type="compositionally biased region" description="Acidic residues" evidence="9">
    <location>
        <begin position="2402"/>
        <end position="2418"/>
    </location>
</feature>
<reference evidence="12" key="1">
    <citation type="submission" date="2021-07" db="EMBL/GenBank/DDBJ databases">
        <authorList>
            <person name="Catto M.A."/>
            <person name="Jacobson A."/>
            <person name="Kennedy G."/>
            <person name="Labadie P."/>
            <person name="Hunt B.G."/>
            <person name="Srinivasan R."/>
        </authorList>
    </citation>
    <scope>NUCLEOTIDE SEQUENCE</scope>
    <source>
        <strain evidence="12">PL_HMW_Pooled</strain>
        <tissue evidence="12">Head</tissue>
    </source>
</reference>
<dbReference type="InterPro" id="IPR013083">
    <property type="entry name" value="Znf_RING/FYVE/PHD"/>
</dbReference>
<feature type="compositionally biased region" description="Basic and acidic residues" evidence="9">
    <location>
        <begin position="2865"/>
        <end position="2874"/>
    </location>
</feature>
<dbReference type="PANTHER" id="PTHR13793">
    <property type="entry name" value="PHD FINGER PROTEINS"/>
    <property type="match status" value="1"/>
</dbReference>
<dbReference type="InterPro" id="IPR050701">
    <property type="entry name" value="Histone_Mod_Regulator"/>
</dbReference>
<feature type="region of interest" description="Disordered" evidence="9">
    <location>
        <begin position="1"/>
        <end position="53"/>
    </location>
</feature>
<feature type="region of interest" description="Disordered" evidence="9">
    <location>
        <begin position="2725"/>
        <end position="2760"/>
    </location>
</feature>
<dbReference type="EMBL" id="JAHWGI010001033">
    <property type="protein sequence ID" value="KAK3921120.1"/>
    <property type="molecule type" value="Genomic_DNA"/>
</dbReference>
<organism evidence="12 13">
    <name type="scientific">Frankliniella fusca</name>
    <dbReference type="NCBI Taxonomy" id="407009"/>
    <lineage>
        <taxon>Eukaryota</taxon>
        <taxon>Metazoa</taxon>
        <taxon>Ecdysozoa</taxon>
        <taxon>Arthropoda</taxon>
        <taxon>Hexapoda</taxon>
        <taxon>Insecta</taxon>
        <taxon>Pterygota</taxon>
        <taxon>Neoptera</taxon>
        <taxon>Paraneoptera</taxon>
        <taxon>Thysanoptera</taxon>
        <taxon>Terebrantia</taxon>
        <taxon>Thripoidea</taxon>
        <taxon>Thripidae</taxon>
        <taxon>Frankliniella</taxon>
    </lineage>
</organism>
<feature type="compositionally biased region" description="Basic and acidic residues" evidence="9">
    <location>
        <begin position="1290"/>
        <end position="1301"/>
    </location>
</feature>
<evidence type="ECO:0000256" key="5">
    <source>
        <dbReference type="ARBA" id="ARBA00038371"/>
    </source>
</evidence>
<feature type="region of interest" description="Disordered" evidence="9">
    <location>
        <begin position="1940"/>
        <end position="2019"/>
    </location>
</feature>
<dbReference type="FunFam" id="3.30.40.10:FF:000030">
    <property type="entry name" value="Protein Jade-1 isoform 1"/>
    <property type="match status" value="1"/>
</dbReference>
<feature type="compositionally biased region" description="Basic and acidic residues" evidence="9">
    <location>
        <begin position="1232"/>
        <end position="1241"/>
    </location>
</feature>
<feature type="compositionally biased region" description="Basic and acidic residues" evidence="9">
    <location>
        <begin position="977"/>
        <end position="1002"/>
    </location>
</feature>
<feature type="region of interest" description="Disordered" evidence="9">
    <location>
        <begin position="404"/>
        <end position="434"/>
    </location>
</feature>
<comment type="similarity">
    <text evidence="5">Belongs to the JADE family.</text>
</comment>
<dbReference type="GO" id="GO:0008270">
    <property type="term" value="F:zinc ion binding"/>
    <property type="evidence" value="ECO:0007669"/>
    <property type="project" value="UniProtKB-KW"/>
</dbReference>
<feature type="compositionally biased region" description="Polar residues" evidence="9">
    <location>
        <begin position="2976"/>
        <end position="2985"/>
    </location>
</feature>
<dbReference type="Pfam" id="PF13831">
    <property type="entry name" value="PHD_2"/>
    <property type="match status" value="1"/>
</dbReference>
<evidence type="ECO:0000256" key="3">
    <source>
        <dbReference type="ARBA" id="ARBA00022771"/>
    </source>
</evidence>
<feature type="compositionally biased region" description="Pro residues" evidence="9">
    <location>
        <begin position="2149"/>
        <end position="2164"/>
    </location>
</feature>
<sequence>MSQRVKRSLKSDDGPVPTKRRKGRPTVDDDDSTSIADSMGAWASRSQDSLKPPNIYNRTVAEAPAELFRKDLISAMKLADSEPLTADEYWVIGDQWKQEWERGVQVPVNPDSLPGPSVSLISHCPSATKPGFEFKLPKNKYIAICKDDSFDCETHILSDTPAKAEKACSYDLDDTDAAWLQIFNGERAAMGLVPVKEDQLERVMEELEMRCWDKIQTIVKNEESLGIEFDENVICDVCRSPDSEESNEMVFCDSCNICVHQACYGITTIPSGQWLCRTCALGKRPECVLCPNKMGAMKSTQSGSKWAHVSCALWIPEVSIGSVEKMEPITKISSIPQSRWALICVLCRERVGACIQCSVKSCKTAYHVTCAFKHGLEMKAIIEDDAADDGVKLRSYCQKHSVTSKDKKSSASSEDDESKRKKRKDMTSEERNQARAAKLQEIEAEFDKHVEHTDVKQCLDVDPEGILYIYNYWKLKRRAGGNKPLLAPKSDDVDLLSQKQEQADLDKMRMFVQLRQDLERVRNLCYMVSRREKLSRSFFRMREQTFHKQVAVLSDSNCSLSQLEIQAVIEANHGPSIYDRLYSHTTSESSSTDFDVILARITGLAVPEENEKPKTSELNGLVKSSGGRRSGMDNPYKRMYSNGISRRRSSLCNSSMSSGSETDSGAQPRKDSRLCLDTSASSSEDDKHTLERKPLRDRNETKVTSPSPSKSPHKSSRAAKPSLESGASSTEEEKPSPVKGGRLKKSSPSKNSEEFSSQPLSSKTASRLASLGLADSAGSCSEDEKPVLDHSKKSRNRKKPNTSLKKSAEKDKASIKAATMANLGLDSDALSTDDEKSVRKLSTDASTPVKKRGRKQPVTPAIVRRDSSSEDDETIRSSKSKSSQHRNHLKKSGPDSDVKMSVSEDSDNDLLIRSSSKTDSKKISIYSDSDSDSKDGSSSNMTADHHQNMMRTKGAMKEFVGLPSKSGSKSKKQTKSKIKDEDLVDDISKDKENIKSKKKDNAATDLIVPQRQAAKKASESIQKVSQGRMKDLDLEKELSAKPSSSEPDKNKAKSKAKDEEKKSRPGRDSKLAPDIYEFDKDPDAEQAEILAYVPQRQAAKKANEHMKTSIKKTDKDVPEGGRLEKGKKEVEMEKSKKPSKPEPRTKKISKSSSSSSSSSTSSSSSSGSSSSSSSSSDSDSESRSKSPAKKDVKAEKTPEPEFKKVTAKKEEWPFLDKESKSSESSSLDSDSDSDKDKDSKRPATRPKQSSKDKEGSSSQLAGKKSRKAPDKKLKTSDGRPELELQQPPSERNEPFRSKEKLGGNIRASSGGASDRLRGVESGPASRRSGNLSNFEEPISPKTSDTSRGRWRTKGTEESPRDRGRTGKQDSTPQKDQSKTGKRKPDEGKESSPDVKLGSPLRRSETPRRGAKSSSPSKEESKPKCSPTEIKKVSKKIDLQSPEREVERRKSTRNSSGSSPAFKNISEDLSTDSKVLRSPKSGFRSPKTVSSEIGLKHEEESLVKTMNSILTPIDKDVSVISNKKHSPRLEVSREKPILEESHASSSSSSSSSSSLTSNDDDGARKEKSQVGTGNKLPTEKNILSEELNQKITESVQERTKSCGLEANIDFPTAEQDSLEPKKINSRSSSLSGAPYQHRSIFSPQPPKDSGVSDLFDFQNDLYAVDDSVNDDGFGIPANSEEIMRAPLQFSFSNELLFKDDSKEDTTRETMNLVDKLRLSYSKQKSQPGGGDMHDMSTTISADTVSEQVDPDIEVVPIQPKPPIEEINLADEISKSQNSAPGISASVPSHGTPHAELQPTTTARPLHEKREAPVYHSPPVEPPFSAYSCAVEADKSKGLISAPMMGPAKTTQIEERWAPPSVYPEPSKEMQQQSSLGLPPHHLEISQLPHDPFSIQPQTQHQDMLPMGSEMQQSSLLHQDLDKSIPSHEKQTSMVAIGHDQFDSMGQTPHMDSPMPYSDHHSQAKWADSQVLPVRRDSTSDDTDSEDDAHNESEPLPPPSTQAPPAVGSDHMAPYPAPSLPYPPMPETPSYHPYSEAAPFVNSTPLFPPTFTGSNVPNIPNMSNIPNLSTIPNMSNIQSMQNIPNIANIPNLYHPPYGNFQDHSHGMMPSLTSKPEEPPTQQIPPPCTAAFTSSSHNMAFTAAMVSPLPTATPTPSPVLPQDPPLTPAAFPTSTAPPTPSPVLPHDTLSASTPYSSQTSLESQTIISASDNSHQLPSVANQNSKVASSVGKKTPTKPTRSSPRVISLQQKSPGKSPGKSPRQQEPVVVKPPPQPRNTSSSTKKPTKGPRGAHSQARGRGRGRGKGRGGFNELGICNKLAGTVFDLDFDDDDTDSVENLRAMRERRKSTDIKGSESSYQSQDSSVSPRFTSPSHVSSKLRSTVYQNQNLSDLRPPSPIHDAPSAVDDDDDVNPSPEPEETSDTSQMQNFNECVLPGPVDMRTYSSFESQSTSVQPTPFENNLGESLGSEPQEPDIADDIEKEIQQAVAKEKEKDLEEPRVSLPDSRQLLKVKIKGLSFQDANYGAAAPTVTPITQQQPAMPAVAPLDSLQGPGVASVSAMASVSASGTSNLRRMRKKELLRQYCSQDMNMDDAGAPSTPGHAVLPTPPVNRTVISIPKAVASMTTIPTREDYKAVVDANNEKKRKKDKTPNLSNSYARRNNPDALDYDDLESLSERRRSVGSNGSNNSFPSVDVPQPKRKGRAPRNSGLSVVAPEVAGTTKLKIKIGGNSTEVSLPVAEKKNLRVRPPKKRHTPPPAPAPSLAELRAESMKFREMVMKGFGGGEDDKEEPAVAAPVSKKKKKKKKNSRSSSPSPLPVVPEVQVITNEVAAPKLIIRFGNKGNVTANSGSNSTGNASVATGESGANQERTTEGIDKSVSDNQTDRLPTFVDTQSAGGTDTNKDANQTSNIRGDPDKNQTGDASALRKVRTSKSAVLPKLKLKLSRCEEGYVMKTREETVSNPDGQSNDVEPSPDKVHNMTEMNSSTLPLSQDCEVR</sequence>
<feature type="compositionally biased region" description="Polar residues" evidence="9">
    <location>
        <begin position="2439"/>
        <end position="2460"/>
    </location>
</feature>
<dbReference type="PANTHER" id="PTHR13793:SF160">
    <property type="entry name" value="PHD FINGER PROTEIN RHINOCEROS"/>
    <property type="match status" value="1"/>
</dbReference>
<feature type="region of interest" description="Disordered" evidence="9">
    <location>
        <begin position="608"/>
        <end position="1652"/>
    </location>
</feature>
<evidence type="ECO:0000256" key="7">
    <source>
        <dbReference type="ARBA" id="ARBA00068706"/>
    </source>
</evidence>
<feature type="region of interest" description="Disordered" evidence="9">
    <location>
        <begin position="2949"/>
        <end position="2992"/>
    </location>
</feature>
<feature type="compositionally biased region" description="Basic and acidic residues" evidence="9">
    <location>
        <begin position="1180"/>
        <end position="1221"/>
    </location>
</feature>
<feature type="region of interest" description="Disordered" evidence="9">
    <location>
        <begin position="2149"/>
        <end position="2309"/>
    </location>
</feature>
<dbReference type="PROSITE" id="PS01359">
    <property type="entry name" value="ZF_PHD_1"/>
    <property type="match status" value="1"/>
</dbReference>
<evidence type="ECO:0000256" key="1">
    <source>
        <dbReference type="ARBA" id="ARBA00022723"/>
    </source>
</evidence>
<feature type="compositionally biased region" description="Low complexity" evidence="9">
    <location>
        <begin position="748"/>
        <end position="757"/>
    </location>
</feature>
<feature type="region of interest" description="Disordered" evidence="9">
    <location>
        <begin position="1862"/>
        <end position="1882"/>
    </location>
</feature>
<feature type="region of interest" description="Disordered" evidence="9">
    <location>
        <begin position="2336"/>
        <end position="2473"/>
    </location>
</feature>
<dbReference type="Pfam" id="PF10513">
    <property type="entry name" value="EPL1"/>
    <property type="match status" value="1"/>
</dbReference>
<feature type="compositionally biased region" description="Low complexity" evidence="9">
    <location>
        <begin position="1150"/>
        <end position="1177"/>
    </location>
</feature>
<dbReference type="InterPro" id="IPR011011">
    <property type="entry name" value="Znf_FYVE_PHD"/>
</dbReference>
<feature type="compositionally biased region" description="Basic and acidic residues" evidence="9">
    <location>
        <begin position="1267"/>
        <end position="1282"/>
    </location>
</feature>
<evidence type="ECO:0000259" key="11">
    <source>
        <dbReference type="PROSITE" id="PS51805"/>
    </source>
</evidence>
<dbReference type="InterPro" id="IPR001965">
    <property type="entry name" value="Znf_PHD"/>
</dbReference>
<evidence type="ECO:0000313" key="13">
    <source>
        <dbReference type="Proteomes" id="UP001219518"/>
    </source>
</evidence>
<feature type="compositionally biased region" description="Low complexity" evidence="9">
    <location>
        <begin position="2805"/>
        <end position="2818"/>
    </location>
</feature>
<evidence type="ECO:0000256" key="9">
    <source>
        <dbReference type="SAM" id="MobiDB-lite"/>
    </source>
</evidence>
<gene>
    <name evidence="12" type="ORF">KUF71_010335</name>
</gene>
<feature type="compositionally biased region" description="Basic and acidic residues" evidence="9">
    <location>
        <begin position="1101"/>
        <end position="1145"/>
    </location>
</feature>
<feature type="domain" description="PHD-type" evidence="11">
    <location>
        <begin position="284"/>
        <end position="401"/>
    </location>
</feature>
<evidence type="ECO:0000256" key="4">
    <source>
        <dbReference type="ARBA" id="ARBA00022833"/>
    </source>
</evidence>
<dbReference type="InterPro" id="IPR019787">
    <property type="entry name" value="Znf_PHD-finger"/>
</dbReference>
<comment type="caution">
    <text evidence="12">The sequence shown here is derived from an EMBL/GenBank/DDBJ whole genome shotgun (WGS) entry which is preliminary data.</text>
</comment>
<dbReference type="Gene3D" id="3.30.40.10">
    <property type="entry name" value="Zinc/RING finger domain, C3HC4 (zinc finger)"/>
    <property type="match status" value="2"/>
</dbReference>
<feature type="compositionally biased region" description="Basic and acidic residues" evidence="9">
    <location>
        <begin position="684"/>
        <end position="701"/>
    </location>
</feature>
<protein>
    <recommendedName>
        <fullName evidence="7">PHD finger protein rhinoceros</fullName>
    </recommendedName>
</protein>
<feature type="compositionally biased region" description="Basic and acidic residues" evidence="9">
    <location>
        <begin position="1416"/>
        <end position="1448"/>
    </location>
</feature>
<feature type="region of interest" description="Disordered" evidence="9">
    <location>
        <begin position="1775"/>
        <end position="1803"/>
    </location>
</feature>
<feature type="compositionally biased region" description="Basic and acidic residues" evidence="9">
    <location>
        <begin position="782"/>
        <end position="791"/>
    </location>
</feature>
<keyword evidence="1" id="KW-0479">Metal-binding</keyword>
<dbReference type="SMART" id="SM00249">
    <property type="entry name" value="PHD"/>
    <property type="match status" value="2"/>
</dbReference>
<feature type="compositionally biased region" description="Polar residues" evidence="9">
    <location>
        <begin position="2233"/>
        <end position="2250"/>
    </location>
</feature>
<feature type="compositionally biased region" description="Low complexity" evidence="9">
    <location>
        <begin position="650"/>
        <end position="664"/>
    </location>
</feature>
<keyword evidence="3 8" id="KW-0863">Zinc-finger</keyword>
<accession>A0AAE1HID9</accession>
<feature type="compositionally biased region" description="Basic and acidic residues" evidence="9">
    <location>
        <begin position="1353"/>
        <end position="1367"/>
    </location>
</feature>
<feature type="compositionally biased region" description="Basic and acidic residues" evidence="9">
    <location>
        <begin position="1526"/>
        <end position="1541"/>
    </location>
</feature>
<keyword evidence="13" id="KW-1185">Reference proteome</keyword>
<dbReference type="PROSITE" id="PS51805">
    <property type="entry name" value="EPHD"/>
    <property type="match status" value="1"/>
</dbReference>
<reference evidence="12" key="2">
    <citation type="journal article" date="2023" name="BMC Genomics">
        <title>Pest status, molecular evolution, and epigenetic factors derived from the genome assembly of Frankliniella fusca, a thysanopteran phytovirus vector.</title>
        <authorList>
            <person name="Catto M.A."/>
            <person name="Labadie P.E."/>
            <person name="Jacobson A.L."/>
            <person name="Kennedy G.G."/>
            <person name="Srinivasan R."/>
            <person name="Hunt B.G."/>
        </authorList>
    </citation>
    <scope>NUCLEOTIDE SEQUENCE</scope>
    <source>
        <strain evidence="12">PL_HMW_Pooled</strain>
    </source>
</reference>
<dbReference type="FunFam" id="3.30.40.10:FF:000004">
    <property type="entry name" value="Jade family PHD finger 2"/>
    <property type="match status" value="1"/>
</dbReference>
<dbReference type="Pfam" id="PF13832">
    <property type="entry name" value="zf-HC5HC2H_2"/>
    <property type="match status" value="1"/>
</dbReference>
<dbReference type="InterPro" id="IPR034732">
    <property type="entry name" value="EPHD"/>
</dbReference>
<feature type="compositionally biased region" description="Basic and acidic residues" evidence="9">
    <location>
        <begin position="1028"/>
        <end position="1039"/>
    </location>
</feature>
<proteinExistence type="inferred from homology"/>
<feature type="region of interest" description="Disordered" evidence="9">
    <location>
        <begin position="2837"/>
        <end position="2925"/>
    </location>
</feature>
<feature type="compositionally biased region" description="Basic residues" evidence="9">
    <location>
        <begin position="2794"/>
        <end position="2804"/>
    </location>
</feature>
<feature type="compositionally biased region" description="Low complexity" evidence="9">
    <location>
        <begin position="1543"/>
        <end position="1553"/>
    </location>
</feature>
<dbReference type="Proteomes" id="UP001219518">
    <property type="component" value="Unassembled WGS sequence"/>
</dbReference>
<dbReference type="InterPro" id="IPR019786">
    <property type="entry name" value="Zinc_finger_PHD-type_CS"/>
</dbReference>
<dbReference type="GO" id="GO:0006357">
    <property type="term" value="P:regulation of transcription by RNA polymerase II"/>
    <property type="evidence" value="ECO:0007669"/>
    <property type="project" value="TreeGrafter"/>
</dbReference>
<feature type="region of interest" description="Disordered" evidence="9">
    <location>
        <begin position="2634"/>
        <end position="2709"/>
    </location>
</feature>